<dbReference type="Pfam" id="PF07690">
    <property type="entry name" value="MFS_1"/>
    <property type="match status" value="1"/>
</dbReference>
<feature type="transmembrane region" description="Helical" evidence="7">
    <location>
        <begin position="331"/>
        <end position="349"/>
    </location>
</feature>
<evidence type="ECO:0000313" key="16">
    <source>
        <dbReference type="Proteomes" id="UP000600220"/>
    </source>
</evidence>
<feature type="transmembrane region" description="Helical" evidence="7">
    <location>
        <begin position="78"/>
        <end position="99"/>
    </location>
</feature>
<dbReference type="GO" id="GO:0022857">
    <property type="term" value="F:transmembrane transporter activity"/>
    <property type="evidence" value="ECO:0007669"/>
    <property type="project" value="InterPro"/>
</dbReference>
<dbReference type="OMA" id="HWIFWIS"/>
<dbReference type="InterPro" id="IPR020846">
    <property type="entry name" value="MFS_dom"/>
</dbReference>
<keyword evidence="16" id="KW-1185">Reference proteome</keyword>
<reference evidence="12 15" key="3">
    <citation type="submission" date="2020-12" db="EMBL/GenBank/DDBJ databases">
        <title>Whole genome sequencing and de novo assembly of Staphylococcus pseudintermedius: a novel pangenome approach to unravel pathogenesis of canine pyoderma.</title>
        <authorList>
            <person name="Ferrer L."/>
            <person name="Perez D."/>
            <person name="Fonticoba R."/>
            <person name="Vines J."/>
            <person name="Fabregas N."/>
            <person name="Madronero S."/>
            <person name="Meroni G."/>
            <person name="Martino P."/>
            <person name="Martinez S."/>
            <person name="Cusco A."/>
            <person name="Migura L."/>
            <person name="Francino O."/>
        </authorList>
    </citation>
    <scope>NUCLEOTIDE SEQUENCE [LARGE SCALE GENOMIC DNA]</scope>
    <source>
        <strain evidence="12 15">HSP080</strain>
    </source>
</reference>
<evidence type="ECO:0000313" key="15">
    <source>
        <dbReference type="Proteomes" id="UP000595859"/>
    </source>
</evidence>
<accession>A0A166S4R1</accession>
<evidence type="ECO:0000256" key="4">
    <source>
        <dbReference type="ARBA" id="ARBA00022692"/>
    </source>
</evidence>
<dbReference type="AlphaFoldDB" id="A0A166S4R1"/>
<dbReference type="CDD" id="cd17503">
    <property type="entry name" value="MFS_LmrB_MDR_like"/>
    <property type="match status" value="1"/>
</dbReference>
<keyword evidence="5 7" id="KW-1133">Transmembrane helix</keyword>
<evidence type="ECO:0000256" key="5">
    <source>
        <dbReference type="ARBA" id="ARBA00022989"/>
    </source>
</evidence>
<keyword evidence="6 7" id="KW-0472">Membrane</keyword>
<comment type="subcellular location">
    <subcellularLocation>
        <location evidence="1">Cell membrane</location>
        <topology evidence="1">Multi-pass membrane protein</topology>
    </subcellularLocation>
</comment>
<evidence type="ECO:0000256" key="6">
    <source>
        <dbReference type="ARBA" id="ARBA00023136"/>
    </source>
</evidence>
<feature type="transmembrane region" description="Helical" evidence="7">
    <location>
        <begin position="12"/>
        <end position="32"/>
    </location>
</feature>
<keyword evidence="4 7" id="KW-0812">Transmembrane</keyword>
<dbReference type="PANTHER" id="PTHR42718">
    <property type="entry name" value="MAJOR FACILITATOR SUPERFAMILY MULTIDRUG TRANSPORTER MFSC"/>
    <property type="match status" value="1"/>
</dbReference>
<dbReference type="Proteomes" id="UP000600220">
    <property type="component" value="Unassembled WGS sequence"/>
</dbReference>
<dbReference type="PANTHER" id="PTHR42718:SF43">
    <property type="entry name" value="LINCOMYCIN RESISTANCE PROTEIN LMRB"/>
    <property type="match status" value="1"/>
</dbReference>
<dbReference type="PROSITE" id="PS50850">
    <property type="entry name" value="MFS"/>
    <property type="match status" value="1"/>
</dbReference>
<reference evidence="9 16" key="2">
    <citation type="submission" date="2018-11" db="EMBL/GenBank/DDBJ databases">
        <authorList>
            <consortium name="Veterinary Laboratory Investigation and Response Network"/>
        </authorList>
    </citation>
    <scope>NUCLEOTIDE SEQUENCE [LARGE SCALE GENOMIC DNA]</scope>
    <source>
        <strain evidence="9 16">SPSE-18-VL-LA-PA-Ryan-0021</strain>
    </source>
</reference>
<dbReference type="EMBL" id="AAXKXX010000015">
    <property type="protein sequence ID" value="EGQ4385283.1"/>
    <property type="molecule type" value="Genomic_DNA"/>
</dbReference>
<feature type="transmembrane region" description="Helical" evidence="7">
    <location>
        <begin position="138"/>
        <end position="156"/>
    </location>
</feature>
<feature type="transmembrane region" description="Helical" evidence="7">
    <location>
        <begin position="227"/>
        <end position="248"/>
    </location>
</feature>
<dbReference type="Gene3D" id="1.20.1250.20">
    <property type="entry name" value="MFS general substrate transporter like domains"/>
    <property type="match status" value="1"/>
</dbReference>
<dbReference type="Proteomes" id="UP000246800">
    <property type="component" value="Unassembled WGS sequence"/>
</dbReference>
<keyword evidence="2" id="KW-0813">Transport</keyword>
<dbReference type="eggNOG" id="COG2814">
    <property type="taxonomic scope" value="Bacteria"/>
</dbReference>
<dbReference type="Proteomes" id="UP000246351">
    <property type="component" value="Unassembled WGS sequence"/>
</dbReference>
<dbReference type="GO" id="GO:0005886">
    <property type="term" value="C:plasma membrane"/>
    <property type="evidence" value="ECO:0007669"/>
    <property type="project" value="UniProtKB-SubCell"/>
</dbReference>
<evidence type="ECO:0000259" key="8">
    <source>
        <dbReference type="PROSITE" id="PS50850"/>
    </source>
</evidence>
<evidence type="ECO:0000256" key="7">
    <source>
        <dbReference type="SAM" id="Phobius"/>
    </source>
</evidence>
<organism evidence="10 14">
    <name type="scientific">Staphylococcus pseudintermedius</name>
    <dbReference type="NCBI Taxonomy" id="283734"/>
    <lineage>
        <taxon>Bacteria</taxon>
        <taxon>Bacillati</taxon>
        <taxon>Bacillota</taxon>
        <taxon>Bacilli</taxon>
        <taxon>Bacillales</taxon>
        <taxon>Staphylococcaceae</taxon>
        <taxon>Staphylococcus</taxon>
        <taxon>Staphylococcus intermedius group</taxon>
    </lineage>
</organism>
<feature type="transmembrane region" description="Helical" evidence="7">
    <location>
        <begin position="269"/>
        <end position="290"/>
    </location>
</feature>
<proteinExistence type="predicted"/>
<feature type="transmembrane region" description="Helical" evidence="7">
    <location>
        <begin position="105"/>
        <end position="126"/>
    </location>
</feature>
<feature type="transmembrane region" description="Helical" evidence="7">
    <location>
        <begin position="52"/>
        <end position="71"/>
    </location>
</feature>
<keyword evidence="3" id="KW-1003">Cell membrane</keyword>
<feature type="transmembrane region" description="Helical" evidence="7">
    <location>
        <begin position="394"/>
        <end position="415"/>
    </location>
</feature>
<evidence type="ECO:0000256" key="1">
    <source>
        <dbReference type="ARBA" id="ARBA00004651"/>
    </source>
</evidence>
<sequence length="482" mass="53156">MENKSYSKIIMTVFLIGAFFMILNETLLNIALQELMHYFDISRTTVQWMASGFMMVMGIVSPLSALIIQWFTTRRLFLGLLVIFTTGSFVAGFAVNFPMLLTGRMIQAMGTGLMIPLIMNAMLLLFDESVRGRVMGTFGLIIMFAPALGPTLSGVIVDYLGWRWLFFSVIPFMLFTFVFAFIFLKNVGEVTRPKIDVLSIILSTVGITGLIFSVSKVSSVAGGLLNWQIAVPLVIGLISIIAFIRRQFILEEPILDFRVLHYHNFRKGMIIFVIVMMSMFASEIVMPMYLQGPMGFSAKVAGLILLPGALLNGLLSPFMGGLFDKFGPRKMVIPGLFLLLVVAIFYTTIHPGIPVYAFVIAYIVLMVGIASIMMPASTNGLNALPQDKYPHGTAIFNVLQPIAGATGIAVFVGIVSGVQNNEISKHEHVTQDIVNKAMTMGMHSAYIFAIVLIVIGIFFAFRLTNASKEKKLQEAVSQSTEQ</sequence>
<feature type="transmembrane region" description="Helical" evidence="7">
    <location>
        <begin position="195"/>
        <end position="215"/>
    </location>
</feature>
<dbReference type="InterPro" id="IPR036259">
    <property type="entry name" value="MFS_trans_sf"/>
</dbReference>
<dbReference type="SUPFAM" id="SSF103473">
    <property type="entry name" value="MFS general substrate transporter"/>
    <property type="match status" value="1"/>
</dbReference>
<evidence type="ECO:0000313" key="12">
    <source>
        <dbReference type="EMBL" id="QQM97785.1"/>
    </source>
</evidence>
<feature type="transmembrane region" description="Helical" evidence="7">
    <location>
        <begin position="355"/>
        <end position="373"/>
    </location>
</feature>
<feature type="domain" description="Major facilitator superfamily (MFS) profile" evidence="8">
    <location>
        <begin position="10"/>
        <end position="468"/>
    </location>
</feature>
<evidence type="ECO:0000256" key="2">
    <source>
        <dbReference type="ARBA" id="ARBA00022448"/>
    </source>
</evidence>
<dbReference type="Gene3D" id="1.20.1720.10">
    <property type="entry name" value="Multidrug resistance protein D"/>
    <property type="match status" value="1"/>
</dbReference>
<evidence type="ECO:0000313" key="11">
    <source>
        <dbReference type="EMBL" id="PWZ98714.1"/>
    </source>
</evidence>
<evidence type="ECO:0000313" key="9">
    <source>
        <dbReference type="EMBL" id="EGQ4385283.1"/>
    </source>
</evidence>
<dbReference type="InterPro" id="IPR004638">
    <property type="entry name" value="EmrB-like"/>
</dbReference>
<evidence type="ECO:0000313" key="14">
    <source>
        <dbReference type="Proteomes" id="UP000246800"/>
    </source>
</evidence>
<gene>
    <name evidence="10" type="ORF">DD902_01950</name>
    <name evidence="11" type="ORF">DD924_06595</name>
    <name evidence="9" type="ORF">EGV54_09285</name>
    <name evidence="12" type="ORF">JGZ15_09980</name>
</gene>
<dbReference type="GeneID" id="93824507"/>
<name>A0A166S4R1_STAPS</name>
<evidence type="ECO:0000313" key="13">
    <source>
        <dbReference type="Proteomes" id="UP000246351"/>
    </source>
</evidence>
<feature type="transmembrane region" description="Helical" evidence="7">
    <location>
        <begin position="445"/>
        <end position="463"/>
    </location>
</feature>
<feature type="transmembrane region" description="Helical" evidence="7">
    <location>
        <begin position="296"/>
        <end position="319"/>
    </location>
</feature>
<dbReference type="Proteomes" id="UP000595859">
    <property type="component" value="Chromosome"/>
</dbReference>
<dbReference type="EMBL" id="CP066884">
    <property type="protein sequence ID" value="QQM97785.1"/>
    <property type="molecule type" value="Genomic_DNA"/>
</dbReference>
<reference evidence="13 14" key="1">
    <citation type="journal article" date="2018" name="Vet. Microbiol.">
        <title>Clonal diversity and geographic distribution of methicillin-resistant Staphylococcus pseudintermedius from Australian animals: Discovery of novel sequence types.</title>
        <authorList>
            <person name="Worthing K.A."/>
            <person name="Abraham S."/>
            <person name="Coombs G.W."/>
            <person name="Pang S."/>
            <person name="Saputra S."/>
            <person name="Jordan D."/>
            <person name="Trott D.J."/>
            <person name="Norris J.M."/>
        </authorList>
    </citation>
    <scope>NUCLEOTIDE SEQUENCE [LARGE SCALE GENOMIC DNA]</scope>
    <source>
        <strain evidence="10 14">ST525 1</strain>
        <strain evidence="11 13">ST71 3</strain>
    </source>
</reference>
<dbReference type="RefSeq" id="WP_014614607.1">
    <property type="nucleotide sequence ID" value="NZ_BAAFHQ010000004.1"/>
</dbReference>
<evidence type="ECO:0000256" key="3">
    <source>
        <dbReference type="ARBA" id="ARBA00022475"/>
    </source>
</evidence>
<dbReference type="EMBL" id="QEIV01000558">
    <property type="protein sequence ID" value="PWZ98714.1"/>
    <property type="molecule type" value="Genomic_DNA"/>
</dbReference>
<dbReference type="PRINTS" id="PR01036">
    <property type="entry name" value="TCRTETB"/>
</dbReference>
<dbReference type="EMBL" id="QEIT01000010">
    <property type="protein sequence ID" value="PWZ76798.1"/>
    <property type="molecule type" value="Genomic_DNA"/>
</dbReference>
<feature type="transmembrane region" description="Helical" evidence="7">
    <location>
        <begin position="162"/>
        <end position="183"/>
    </location>
</feature>
<dbReference type="NCBIfam" id="TIGR00711">
    <property type="entry name" value="efflux_EmrB"/>
    <property type="match status" value="1"/>
</dbReference>
<dbReference type="InterPro" id="IPR011701">
    <property type="entry name" value="MFS"/>
</dbReference>
<dbReference type="STRING" id="937773.SPSINT_0362"/>
<evidence type="ECO:0000313" key="10">
    <source>
        <dbReference type="EMBL" id="PWZ76798.1"/>
    </source>
</evidence>
<protein>
    <submittedName>
        <fullName evidence="9 10">MFS transporter</fullName>
    </submittedName>
    <submittedName>
        <fullName evidence="12">Multidrug efflux MFS transporter</fullName>
    </submittedName>
</protein>